<sequence length="187" mass="20721">MSVEVDMQAGSRLANVSECLKCPPGQIASGILNTFFESGYVSYINNDIEKRRVHRKFAKIDAIAHVSEGANQYRCTPTIIRNISLCGVRAEIHQACVEYERAMREAGTFELMFTFPSDEEVVTFNCQIRYMAAGDRIVVGGAFVTPDIISLRALVRYLLSQQTESGHDAVVCRENLQVSDFPTSGTA</sequence>
<dbReference type="Proteomes" id="UP001180616">
    <property type="component" value="Chromosome"/>
</dbReference>
<reference evidence="1" key="1">
    <citation type="submission" date="2023-09" db="EMBL/GenBank/DDBJ databases">
        <authorList>
            <consortium name="CW5 consortium"/>
            <person name="Lu C.-W."/>
        </authorList>
    </citation>
    <scope>NUCLEOTIDE SEQUENCE</scope>
    <source>
        <strain evidence="1">KPS</strain>
    </source>
</reference>
<gene>
    <name evidence="1" type="ORF">KPS_000816</name>
</gene>
<evidence type="ECO:0008006" key="3">
    <source>
        <dbReference type="Google" id="ProtNLM"/>
    </source>
</evidence>
<accession>A0ABY9R619</accession>
<evidence type="ECO:0000313" key="1">
    <source>
        <dbReference type="EMBL" id="WMW66253.1"/>
    </source>
</evidence>
<evidence type="ECO:0000313" key="2">
    <source>
        <dbReference type="Proteomes" id="UP001180616"/>
    </source>
</evidence>
<name>A0ABY9R619_9BACT</name>
<dbReference type="RefSeq" id="WP_309542157.1">
    <property type="nucleotide sequence ID" value="NZ_CP133659.1"/>
</dbReference>
<protein>
    <recommendedName>
        <fullName evidence="3">PilZ domain-containing protein</fullName>
    </recommendedName>
</protein>
<proteinExistence type="predicted"/>
<organism evidence="1 2">
    <name type="scientific">Nitratidesulfovibrio liaohensis</name>
    <dbReference type="NCBI Taxonomy" id="2604158"/>
    <lineage>
        <taxon>Bacteria</taxon>
        <taxon>Pseudomonadati</taxon>
        <taxon>Thermodesulfobacteriota</taxon>
        <taxon>Desulfovibrionia</taxon>
        <taxon>Desulfovibrionales</taxon>
        <taxon>Desulfovibrionaceae</taxon>
        <taxon>Nitratidesulfovibrio</taxon>
    </lineage>
</organism>
<keyword evidence="2" id="KW-1185">Reference proteome</keyword>
<dbReference type="EMBL" id="CP133659">
    <property type="protein sequence ID" value="WMW66253.1"/>
    <property type="molecule type" value="Genomic_DNA"/>
</dbReference>